<feature type="compositionally biased region" description="Polar residues" evidence="1">
    <location>
        <begin position="70"/>
        <end position="86"/>
    </location>
</feature>
<proteinExistence type="predicted"/>
<name>A0A0F7ZJ98_9HYPO</name>
<evidence type="ECO:0000256" key="1">
    <source>
        <dbReference type="SAM" id="MobiDB-lite"/>
    </source>
</evidence>
<gene>
    <name evidence="2" type="ORF">HIM_11180</name>
</gene>
<evidence type="ECO:0000313" key="3">
    <source>
        <dbReference type="Proteomes" id="UP000054481"/>
    </source>
</evidence>
<feature type="region of interest" description="Disordered" evidence="1">
    <location>
        <begin position="60"/>
        <end position="223"/>
    </location>
</feature>
<reference evidence="2 3" key="1">
    <citation type="journal article" date="2014" name="Genome Biol. Evol.">
        <title>Comparative genomics and transcriptomics analyses reveal divergent lifestyle features of nematode endoparasitic fungus Hirsutella minnesotensis.</title>
        <authorList>
            <person name="Lai Y."/>
            <person name="Liu K."/>
            <person name="Zhang X."/>
            <person name="Zhang X."/>
            <person name="Li K."/>
            <person name="Wang N."/>
            <person name="Shu C."/>
            <person name="Wu Y."/>
            <person name="Wang C."/>
            <person name="Bushley K.E."/>
            <person name="Xiang M."/>
            <person name="Liu X."/>
        </authorList>
    </citation>
    <scope>NUCLEOTIDE SEQUENCE [LARGE SCALE GENOMIC DNA]</scope>
    <source>
        <strain evidence="2 3">3608</strain>
    </source>
</reference>
<dbReference type="AlphaFoldDB" id="A0A0F7ZJ98"/>
<sequence>MNSSNDLHQIHLSHALSGWYSRNTSRRPSAESADVVLFDPTVSFYDGFYYPQAITDSLELNDFDPPTAPNSPTRYENPDWASQTGSFPPFERSCEGYTQEYERHDEGTNKRKADEKPQLPTLEETPQTPILHAPQNPGDIPGYNFQSEGISRAESRSKTAGNRNDGAREQDNGYSLCSRPGSRGKVRNWNRSFGGLRRSARIRERDSATRIEKATGRLRGPGN</sequence>
<dbReference type="Proteomes" id="UP000054481">
    <property type="component" value="Unassembled WGS sequence"/>
</dbReference>
<dbReference type="EMBL" id="KQ030717">
    <property type="protein sequence ID" value="KJZ69430.1"/>
    <property type="molecule type" value="Genomic_DNA"/>
</dbReference>
<evidence type="ECO:0000313" key="2">
    <source>
        <dbReference type="EMBL" id="KJZ69430.1"/>
    </source>
</evidence>
<feature type="compositionally biased region" description="Basic and acidic residues" evidence="1">
    <location>
        <begin position="201"/>
        <end position="215"/>
    </location>
</feature>
<organism evidence="2 3">
    <name type="scientific">Hirsutella minnesotensis 3608</name>
    <dbReference type="NCBI Taxonomy" id="1043627"/>
    <lineage>
        <taxon>Eukaryota</taxon>
        <taxon>Fungi</taxon>
        <taxon>Dikarya</taxon>
        <taxon>Ascomycota</taxon>
        <taxon>Pezizomycotina</taxon>
        <taxon>Sordariomycetes</taxon>
        <taxon>Hypocreomycetidae</taxon>
        <taxon>Hypocreales</taxon>
        <taxon>Ophiocordycipitaceae</taxon>
        <taxon>Hirsutella</taxon>
    </lineage>
</organism>
<accession>A0A0F7ZJ98</accession>
<feature type="compositionally biased region" description="Basic and acidic residues" evidence="1">
    <location>
        <begin position="100"/>
        <end position="117"/>
    </location>
</feature>
<protein>
    <submittedName>
        <fullName evidence="2">Uncharacterized protein</fullName>
    </submittedName>
</protein>
<keyword evidence="3" id="KW-1185">Reference proteome</keyword>